<organism evidence="1 2">
    <name type="scientific">Vitis vinifera</name>
    <name type="common">Grape</name>
    <dbReference type="NCBI Taxonomy" id="29760"/>
    <lineage>
        <taxon>Eukaryota</taxon>
        <taxon>Viridiplantae</taxon>
        <taxon>Streptophyta</taxon>
        <taxon>Embryophyta</taxon>
        <taxon>Tracheophyta</taxon>
        <taxon>Spermatophyta</taxon>
        <taxon>Magnoliopsida</taxon>
        <taxon>eudicotyledons</taxon>
        <taxon>Gunneridae</taxon>
        <taxon>Pentapetalae</taxon>
        <taxon>rosids</taxon>
        <taxon>Vitales</taxon>
        <taxon>Vitaceae</taxon>
        <taxon>Viteae</taxon>
        <taxon>Vitis</taxon>
    </lineage>
</organism>
<proteinExistence type="predicted"/>
<dbReference type="Proteomes" id="UP000009183">
    <property type="component" value="Chromosome 19"/>
</dbReference>
<name>F6HEQ8_VITVI</name>
<accession>F6HEQ8</accession>
<dbReference type="EMBL" id="FN595751">
    <property type="protein sequence ID" value="CCB50682.1"/>
    <property type="molecule type" value="Genomic_DNA"/>
</dbReference>
<protein>
    <submittedName>
        <fullName evidence="1">Uncharacterized protein</fullName>
    </submittedName>
</protein>
<keyword evidence="2" id="KW-1185">Reference proteome</keyword>
<reference evidence="2" key="1">
    <citation type="journal article" date="2007" name="Nature">
        <title>The grapevine genome sequence suggests ancestral hexaploidization in major angiosperm phyla.</title>
        <authorList>
            <consortium name="The French-Italian Public Consortium for Grapevine Genome Characterization."/>
            <person name="Jaillon O."/>
            <person name="Aury J.-M."/>
            <person name="Noel B."/>
            <person name="Policriti A."/>
            <person name="Clepet C."/>
            <person name="Casagrande A."/>
            <person name="Choisne N."/>
            <person name="Aubourg S."/>
            <person name="Vitulo N."/>
            <person name="Jubin C."/>
            <person name="Vezzi A."/>
            <person name="Legeai F."/>
            <person name="Hugueney P."/>
            <person name="Dasilva C."/>
            <person name="Horner D."/>
            <person name="Mica E."/>
            <person name="Jublot D."/>
            <person name="Poulain J."/>
            <person name="Bruyere C."/>
            <person name="Billault A."/>
            <person name="Segurens B."/>
            <person name="Gouyvenoux M."/>
            <person name="Ugarte E."/>
            <person name="Cattonaro F."/>
            <person name="Anthouard V."/>
            <person name="Vico V."/>
            <person name="Del Fabbro C."/>
            <person name="Alaux M."/>
            <person name="Di Gaspero G."/>
            <person name="Dumas V."/>
            <person name="Felice N."/>
            <person name="Paillard S."/>
            <person name="Juman I."/>
            <person name="Moroldo M."/>
            <person name="Scalabrin S."/>
            <person name="Canaguier A."/>
            <person name="Le Clainche I."/>
            <person name="Malacrida G."/>
            <person name="Durand E."/>
            <person name="Pesole G."/>
            <person name="Laucou V."/>
            <person name="Chatelet P."/>
            <person name="Merdinoglu D."/>
            <person name="Delledonne M."/>
            <person name="Pezzotti M."/>
            <person name="Lecharny A."/>
            <person name="Scarpelli C."/>
            <person name="Artiguenave F."/>
            <person name="Pe M.E."/>
            <person name="Valle G."/>
            <person name="Morgante M."/>
            <person name="Caboche M."/>
            <person name="Adam-Blondon A.-F."/>
            <person name="Weissenbach J."/>
            <person name="Quetier F."/>
            <person name="Wincker P."/>
        </authorList>
    </citation>
    <scope>NUCLEOTIDE SEQUENCE [LARGE SCALE GENOMIC DNA]</scope>
    <source>
        <strain evidence="2">cv. Pinot noir / PN40024</strain>
    </source>
</reference>
<dbReference type="AlphaFoldDB" id="F6HEQ8"/>
<gene>
    <name evidence="1" type="ordered locus">VIT_19s0090g00890</name>
</gene>
<evidence type="ECO:0000313" key="2">
    <source>
        <dbReference type="Proteomes" id="UP000009183"/>
    </source>
</evidence>
<dbReference type="PaxDb" id="29760-VIT_19s0090g00890.t01"/>
<dbReference type="HOGENOM" id="CLU_3072611_0_0_1"/>
<dbReference type="InParanoid" id="F6HEQ8"/>
<evidence type="ECO:0000313" key="1">
    <source>
        <dbReference type="EMBL" id="CCB50682.1"/>
    </source>
</evidence>
<sequence>MSQFGPNSIAVNLQGECKWQFIYPRDVEEICCTFPKANVPLNVLLMKVFNSRV</sequence>